<keyword evidence="5" id="KW-0472">Membrane</keyword>
<keyword evidence="5" id="KW-1133">Transmembrane helix</keyword>
<evidence type="ECO:0000256" key="3">
    <source>
        <dbReference type="ARBA" id="ARBA00023157"/>
    </source>
</evidence>
<dbReference type="PROSITE" id="PS50026">
    <property type="entry name" value="EGF_3"/>
    <property type="match status" value="2"/>
</dbReference>
<evidence type="ECO:0000256" key="4">
    <source>
        <dbReference type="PROSITE-ProRule" id="PRU00076"/>
    </source>
</evidence>
<evidence type="ECO:0000259" key="6">
    <source>
        <dbReference type="PROSITE" id="PS50026"/>
    </source>
</evidence>
<proteinExistence type="predicted"/>
<dbReference type="PROSITE" id="PS01186">
    <property type="entry name" value="EGF_2"/>
    <property type="match status" value="1"/>
</dbReference>
<dbReference type="EMBL" id="JAOPHQ010000347">
    <property type="protein sequence ID" value="KAK0154761.1"/>
    <property type="molecule type" value="Genomic_DNA"/>
</dbReference>
<dbReference type="SUPFAM" id="SSF57196">
    <property type="entry name" value="EGF/Laminin"/>
    <property type="match status" value="1"/>
</dbReference>
<feature type="transmembrane region" description="Helical" evidence="5">
    <location>
        <begin position="156"/>
        <end position="176"/>
    </location>
</feature>
<name>A0AA47P879_MERPO</name>
<dbReference type="InterPro" id="IPR051022">
    <property type="entry name" value="Notch_Cell-Fate_Det"/>
</dbReference>
<dbReference type="Gene3D" id="2.10.25.10">
    <property type="entry name" value="Laminin"/>
    <property type="match status" value="2"/>
</dbReference>
<organism evidence="7 8">
    <name type="scientific">Merluccius polli</name>
    <name type="common">Benguela hake</name>
    <name type="synonym">Merluccius cadenati</name>
    <dbReference type="NCBI Taxonomy" id="89951"/>
    <lineage>
        <taxon>Eukaryota</taxon>
        <taxon>Metazoa</taxon>
        <taxon>Chordata</taxon>
        <taxon>Craniata</taxon>
        <taxon>Vertebrata</taxon>
        <taxon>Euteleostomi</taxon>
        <taxon>Actinopterygii</taxon>
        <taxon>Neopterygii</taxon>
        <taxon>Teleostei</taxon>
        <taxon>Neoteleostei</taxon>
        <taxon>Acanthomorphata</taxon>
        <taxon>Zeiogadaria</taxon>
        <taxon>Gadariae</taxon>
        <taxon>Gadiformes</taxon>
        <taxon>Gadoidei</taxon>
        <taxon>Merlucciidae</taxon>
        <taxon>Merluccius</taxon>
    </lineage>
</organism>
<evidence type="ECO:0000313" key="7">
    <source>
        <dbReference type="EMBL" id="KAK0154761.1"/>
    </source>
</evidence>
<dbReference type="AlphaFoldDB" id="A0AA47P879"/>
<dbReference type="PANTHER" id="PTHR24049:SF35">
    <property type="entry name" value="EGF-LIKE DOMAIN-CONTAINING PROTEIN"/>
    <property type="match status" value="1"/>
</dbReference>
<keyword evidence="1 4" id="KW-0245">EGF-like domain</keyword>
<protein>
    <submittedName>
        <fullName evidence="7">Protein crumbs 1</fullName>
    </submittedName>
</protein>
<feature type="domain" description="EGF-like" evidence="6">
    <location>
        <begin position="78"/>
        <end position="112"/>
    </location>
</feature>
<feature type="disulfide bond" evidence="4">
    <location>
        <begin position="102"/>
        <end position="111"/>
    </location>
</feature>
<keyword evidence="8" id="KW-1185">Reference proteome</keyword>
<dbReference type="Proteomes" id="UP001174136">
    <property type="component" value="Unassembled WGS sequence"/>
</dbReference>
<accession>A0AA47P879</accession>
<dbReference type="PROSITE" id="PS00022">
    <property type="entry name" value="EGF_1"/>
    <property type="match status" value="1"/>
</dbReference>
<keyword evidence="5" id="KW-0812">Transmembrane</keyword>
<dbReference type="InterPro" id="IPR000742">
    <property type="entry name" value="EGF"/>
</dbReference>
<reference evidence="7" key="1">
    <citation type="journal article" date="2023" name="Front. Mar. Sci.">
        <title>A new Merluccius polli reference genome to investigate the effects of global change in West African waters.</title>
        <authorList>
            <person name="Mateo J.L."/>
            <person name="Blanco-Fernandez C."/>
            <person name="Garcia-Vazquez E."/>
            <person name="Machado-Schiaffino G."/>
        </authorList>
    </citation>
    <scope>NUCLEOTIDE SEQUENCE</scope>
    <source>
        <strain evidence="7">C29</strain>
        <tissue evidence="7">Fin</tissue>
    </source>
</reference>
<dbReference type="PANTHER" id="PTHR24049">
    <property type="entry name" value="CRUMBS FAMILY MEMBER"/>
    <property type="match status" value="1"/>
</dbReference>
<gene>
    <name evidence="7" type="primary">CRB1_5</name>
    <name evidence="7" type="ORF">N1851_002931</name>
</gene>
<keyword evidence="3 4" id="KW-1015">Disulfide bond</keyword>
<sequence length="179" mass="20614">MACTAERPYAITKRVPLCKHFPHLLLLLPPRIFDSSEATSELKKYRDISSIHCFACLMAVCCEFATCQTPPQAARVHLRRRHQELHLLQRGNCTDRELSCDCPPGFAGHRCEQEVDECKSNPCLNGGYCRNLINKFCVRVRHELRRDVCQTDVSDIYFYVAVLLWQNLFQLLSYLIPPG</sequence>
<evidence type="ECO:0000313" key="8">
    <source>
        <dbReference type="Proteomes" id="UP001174136"/>
    </source>
</evidence>
<evidence type="ECO:0000256" key="1">
    <source>
        <dbReference type="ARBA" id="ARBA00022536"/>
    </source>
</evidence>
<evidence type="ECO:0000256" key="5">
    <source>
        <dbReference type="SAM" id="Phobius"/>
    </source>
</evidence>
<keyword evidence="2" id="KW-0677">Repeat</keyword>
<comment type="caution">
    <text evidence="4">Lacks conserved residue(s) required for the propagation of feature annotation.</text>
</comment>
<evidence type="ECO:0000256" key="2">
    <source>
        <dbReference type="ARBA" id="ARBA00022737"/>
    </source>
</evidence>
<comment type="caution">
    <text evidence="7">The sequence shown here is derived from an EMBL/GenBank/DDBJ whole genome shotgun (WGS) entry which is preliminary data.</text>
</comment>
<feature type="domain" description="EGF-like" evidence="6">
    <location>
        <begin position="114"/>
        <end position="138"/>
    </location>
</feature>